<accession>A0A1W0WSC6</accession>
<keyword evidence="4" id="KW-0175">Coiled coil</keyword>
<evidence type="ECO:0000256" key="1">
    <source>
        <dbReference type="ARBA" id="ARBA00004170"/>
    </source>
</evidence>
<gene>
    <name evidence="6" type="ORF">BV898_07865</name>
</gene>
<dbReference type="PANTHER" id="PTHR28664:SF4">
    <property type="entry name" value="TIGHT JUNCTION-ASSOCIATED PROTEIN 1"/>
    <property type="match status" value="1"/>
</dbReference>
<dbReference type="PANTHER" id="PTHR28664">
    <property type="entry name" value="TIGHT JUNCTION-ASSOCIATED PROTEIN 1"/>
    <property type="match status" value="1"/>
</dbReference>
<name>A0A1W0WSC6_HYPEX</name>
<evidence type="ECO:0000313" key="6">
    <source>
        <dbReference type="EMBL" id="OQV18094.1"/>
    </source>
</evidence>
<evidence type="ECO:0000256" key="2">
    <source>
        <dbReference type="ARBA" id="ARBA00022553"/>
    </source>
</evidence>
<keyword evidence="2" id="KW-0597">Phosphoprotein</keyword>
<keyword evidence="7" id="KW-1185">Reference proteome</keyword>
<sequence length="304" mass="33413">MELLYPSVHRSASTGILKSSSSGEDSLSLSDTRLITEKYNRLLESHHKLLRVNQNLEDKLLRVVTSCEEQKEAMKTEISSLTEQLDFYKSQSERLEVENVKYREDCLLAIQLLQCNPSNFVDQHFDNLPGRVRTKVNPALAANAQNNHAAQNNGDHCQSSSGPEDSPESSQIQISSFFPPTFVMVPTKRRNGNYSSADGGGSYSHRPSGSSPAPDHITAQSVANFISKDLKDVSSLNDISSLKDVSSLRDVSSLKDISSMNDISSLKDVSSLRDVSSFPHCDIRARPTSSSMKGRGPSGMVFDV</sequence>
<proteinExistence type="predicted"/>
<feature type="coiled-coil region" evidence="4">
    <location>
        <begin position="39"/>
        <end position="105"/>
    </location>
</feature>
<dbReference type="InterPro" id="IPR043441">
    <property type="entry name" value="Tjap1/BEGAIN"/>
</dbReference>
<evidence type="ECO:0000256" key="3">
    <source>
        <dbReference type="ARBA" id="ARBA00023136"/>
    </source>
</evidence>
<dbReference type="GO" id="GO:0016020">
    <property type="term" value="C:membrane"/>
    <property type="evidence" value="ECO:0007669"/>
    <property type="project" value="UniProtKB-SubCell"/>
</dbReference>
<organism evidence="6 7">
    <name type="scientific">Hypsibius exemplaris</name>
    <name type="common">Freshwater tardigrade</name>
    <dbReference type="NCBI Taxonomy" id="2072580"/>
    <lineage>
        <taxon>Eukaryota</taxon>
        <taxon>Metazoa</taxon>
        <taxon>Ecdysozoa</taxon>
        <taxon>Tardigrada</taxon>
        <taxon>Eutardigrada</taxon>
        <taxon>Parachela</taxon>
        <taxon>Hypsibioidea</taxon>
        <taxon>Hypsibiidae</taxon>
        <taxon>Hypsibius</taxon>
    </lineage>
</organism>
<evidence type="ECO:0008006" key="8">
    <source>
        <dbReference type="Google" id="ProtNLM"/>
    </source>
</evidence>
<reference evidence="7" key="1">
    <citation type="submission" date="2017-01" db="EMBL/GenBank/DDBJ databases">
        <title>Comparative genomics of anhydrobiosis in the tardigrade Hypsibius dujardini.</title>
        <authorList>
            <person name="Yoshida Y."/>
            <person name="Koutsovoulos G."/>
            <person name="Laetsch D."/>
            <person name="Stevens L."/>
            <person name="Kumar S."/>
            <person name="Horikawa D."/>
            <person name="Ishino K."/>
            <person name="Komine S."/>
            <person name="Tomita M."/>
            <person name="Blaxter M."/>
            <person name="Arakawa K."/>
        </authorList>
    </citation>
    <scope>NUCLEOTIDE SEQUENCE [LARGE SCALE GENOMIC DNA]</scope>
    <source>
        <strain evidence="7">Z151</strain>
    </source>
</reference>
<dbReference type="OrthoDB" id="10068192at2759"/>
<feature type="region of interest" description="Disordered" evidence="5">
    <location>
        <begin position="149"/>
        <end position="172"/>
    </location>
</feature>
<dbReference type="Proteomes" id="UP000192578">
    <property type="component" value="Unassembled WGS sequence"/>
</dbReference>
<dbReference type="AlphaFoldDB" id="A0A1W0WSC6"/>
<feature type="compositionally biased region" description="Low complexity" evidence="5">
    <location>
        <begin position="149"/>
        <end position="170"/>
    </location>
</feature>
<protein>
    <recommendedName>
        <fullName evidence="8">Tight junction-associated protein 1 domain-containing protein</fullName>
    </recommendedName>
</protein>
<comment type="subcellular location">
    <subcellularLocation>
        <location evidence="1">Membrane</location>
        <topology evidence="1">Peripheral membrane protein</topology>
    </subcellularLocation>
</comment>
<comment type="caution">
    <text evidence="6">The sequence shown here is derived from an EMBL/GenBank/DDBJ whole genome shotgun (WGS) entry which is preliminary data.</text>
</comment>
<evidence type="ECO:0000256" key="4">
    <source>
        <dbReference type="SAM" id="Coils"/>
    </source>
</evidence>
<dbReference type="EMBL" id="MTYJ01000053">
    <property type="protein sequence ID" value="OQV18094.1"/>
    <property type="molecule type" value="Genomic_DNA"/>
</dbReference>
<evidence type="ECO:0000256" key="5">
    <source>
        <dbReference type="SAM" id="MobiDB-lite"/>
    </source>
</evidence>
<evidence type="ECO:0000313" key="7">
    <source>
        <dbReference type="Proteomes" id="UP000192578"/>
    </source>
</evidence>
<feature type="region of interest" description="Disordered" evidence="5">
    <location>
        <begin position="188"/>
        <end position="216"/>
    </location>
</feature>
<keyword evidence="3" id="KW-0472">Membrane</keyword>